<dbReference type="Gramene" id="KRH66082">
    <property type="protein sequence ID" value="KRH66082"/>
    <property type="gene ID" value="GLYMA_03G081500"/>
</dbReference>
<dbReference type="EMBL" id="CM000836">
    <property type="protein sequence ID" value="KRH66082.1"/>
    <property type="molecule type" value="Genomic_DNA"/>
</dbReference>
<dbReference type="Gramene" id="KRH66081">
    <property type="protein sequence ID" value="KRH66081"/>
    <property type="gene ID" value="GLYMA_03G081500"/>
</dbReference>
<dbReference type="STRING" id="3847.K7KDQ9"/>
<reference evidence="3" key="3">
    <citation type="submission" date="2018-07" db="EMBL/GenBank/DDBJ databases">
        <title>WGS assembly of Glycine max.</title>
        <authorList>
            <person name="Schmutz J."/>
            <person name="Cannon S."/>
            <person name="Schlueter J."/>
            <person name="Ma J."/>
            <person name="Mitros T."/>
            <person name="Nelson W."/>
            <person name="Hyten D."/>
            <person name="Song Q."/>
            <person name="Thelen J."/>
            <person name="Cheng J."/>
            <person name="Xu D."/>
            <person name="Hellsten U."/>
            <person name="May G."/>
            <person name="Yu Y."/>
            <person name="Sakurai T."/>
            <person name="Umezawa T."/>
            <person name="Bhattacharyya M."/>
            <person name="Sandhu D."/>
            <person name="Valliyodan B."/>
            <person name="Lindquist E."/>
            <person name="Peto M."/>
            <person name="Grant D."/>
            <person name="Shu S."/>
            <person name="Goodstein D."/>
            <person name="Barry K."/>
            <person name="Futrell-Griggs M."/>
            <person name="Abernathy B."/>
            <person name="Du J."/>
            <person name="Tian Z."/>
            <person name="Zhu L."/>
            <person name="Gill N."/>
            <person name="Joshi T."/>
            <person name="Libault M."/>
            <person name="Sethuraman A."/>
            <person name="Zhang X."/>
            <person name="Shinozaki K."/>
            <person name="Nguyen H."/>
            <person name="Wing R."/>
            <person name="Cregan P."/>
            <person name="Specht J."/>
            <person name="Grimwood J."/>
            <person name="Rokhsar D."/>
            <person name="Stacey G."/>
            <person name="Shoemaker R."/>
            <person name="Jackson S."/>
        </authorList>
    </citation>
    <scope>NUCLEOTIDE SEQUENCE</scope>
    <source>
        <tissue evidence="3">Callus</tissue>
    </source>
</reference>
<dbReference type="InterPro" id="IPR044823">
    <property type="entry name" value="ASIL1/2-like"/>
</dbReference>
<evidence type="ECO:0000259" key="2">
    <source>
        <dbReference type="PROSITE" id="PS50090"/>
    </source>
</evidence>
<dbReference type="PANTHER" id="PTHR31307:SF3">
    <property type="entry name" value="HOMEODOMAIN-LIKE SUPERFAMILY PROTEIN"/>
    <property type="match status" value="1"/>
</dbReference>
<dbReference type="EnsemblPlants" id="KRH66081">
    <property type="protein sequence ID" value="KRH66081"/>
    <property type="gene ID" value="GLYMA_03G081500"/>
</dbReference>
<dbReference type="OMA" id="FRMEMEN"/>
<sequence length="280" mass="32597">MATPPNDAASTKKPQPIPWTHQETVHLIRAYQEKWYALKRGPLRHNQWEEVAVVVAARCGYDLAHPAKSALQCRHKMEKLRQRHRAEKKQQHSAADALRPGAWQYNALMDDLERGPLPISALAPLYSDEEEDEDDDDAIDDQYDNDGDEGFINIKSKSINCILSERPVRMRSNDRGFLREHVVVVEEEEEEEEEEEVEEEEENENEDDDVLGLSMEMRVFAERFIGMESLKMEMMKETERCRLEMEKKRIQMILESQRRIVDSIGKAFGSSKRVKITQQN</sequence>
<name>K7KDQ9_SOYBN</name>
<dbReference type="eggNOG" id="KOG4282">
    <property type="taxonomic scope" value="Eukaryota"/>
</dbReference>
<dbReference type="Proteomes" id="UP000008827">
    <property type="component" value="Chromosome 3"/>
</dbReference>
<evidence type="ECO:0000313" key="3">
    <source>
        <dbReference type="EMBL" id="KRH66081.1"/>
    </source>
</evidence>
<evidence type="ECO:0000313" key="5">
    <source>
        <dbReference type="Proteomes" id="UP000008827"/>
    </source>
</evidence>
<dbReference type="EMBL" id="CM000836">
    <property type="protein sequence ID" value="KRH66083.1"/>
    <property type="molecule type" value="Genomic_DNA"/>
</dbReference>
<dbReference type="Gramene" id="KRH66083">
    <property type="protein sequence ID" value="KRH66083"/>
    <property type="gene ID" value="GLYMA_03G081500"/>
</dbReference>
<feature type="compositionally biased region" description="Acidic residues" evidence="1">
    <location>
        <begin position="127"/>
        <end position="149"/>
    </location>
</feature>
<dbReference type="Gramene" id="KRH66084">
    <property type="protein sequence ID" value="KRH66084"/>
    <property type="gene ID" value="GLYMA_03G081500"/>
</dbReference>
<evidence type="ECO:0000256" key="1">
    <source>
        <dbReference type="SAM" id="MobiDB-lite"/>
    </source>
</evidence>
<feature type="region of interest" description="Disordered" evidence="1">
    <location>
        <begin position="186"/>
        <end position="209"/>
    </location>
</feature>
<reference evidence="4" key="2">
    <citation type="submission" date="2018-02" db="UniProtKB">
        <authorList>
            <consortium name="EnsemblPlants"/>
        </authorList>
    </citation>
    <scope>IDENTIFICATION</scope>
    <source>
        <strain evidence="4">Williams 82</strain>
    </source>
</reference>
<dbReference type="EnsemblPlants" id="KRH66084">
    <property type="protein sequence ID" value="KRH66084"/>
    <property type="gene ID" value="GLYMA_03G081500"/>
</dbReference>
<reference evidence="3 4" key="1">
    <citation type="journal article" date="2010" name="Nature">
        <title>Genome sequence of the palaeopolyploid soybean.</title>
        <authorList>
            <person name="Schmutz J."/>
            <person name="Cannon S.B."/>
            <person name="Schlueter J."/>
            <person name="Ma J."/>
            <person name="Mitros T."/>
            <person name="Nelson W."/>
            <person name="Hyten D.L."/>
            <person name="Song Q."/>
            <person name="Thelen J.J."/>
            <person name="Cheng J."/>
            <person name="Xu D."/>
            <person name="Hellsten U."/>
            <person name="May G.D."/>
            <person name="Yu Y."/>
            <person name="Sakurai T."/>
            <person name="Umezawa T."/>
            <person name="Bhattacharyya M.K."/>
            <person name="Sandhu D."/>
            <person name="Valliyodan B."/>
            <person name="Lindquist E."/>
            <person name="Peto M."/>
            <person name="Grant D."/>
            <person name="Shu S."/>
            <person name="Goodstein D."/>
            <person name="Barry K."/>
            <person name="Futrell-Griggs M."/>
            <person name="Abernathy B."/>
            <person name="Du J."/>
            <person name="Tian Z."/>
            <person name="Zhu L."/>
            <person name="Gill N."/>
            <person name="Joshi T."/>
            <person name="Libault M."/>
            <person name="Sethuraman A."/>
            <person name="Zhang X.-C."/>
            <person name="Shinozaki K."/>
            <person name="Nguyen H.T."/>
            <person name="Wing R.A."/>
            <person name="Cregan P."/>
            <person name="Specht J."/>
            <person name="Grimwood J."/>
            <person name="Rokhsar D."/>
            <person name="Stacey G."/>
            <person name="Shoemaker R.C."/>
            <person name="Jackson S.A."/>
        </authorList>
    </citation>
    <scope>NUCLEOTIDE SEQUENCE [LARGE SCALE GENOMIC DNA]</scope>
    <source>
        <strain evidence="4">cv. Williams 82</strain>
        <tissue evidence="3">Callus</tissue>
    </source>
</reference>
<dbReference type="FunFam" id="1.10.10.60:FF:000152">
    <property type="entry name" value="Trihelix transcription factor ASIL2"/>
    <property type="match status" value="1"/>
</dbReference>
<dbReference type="EnsemblPlants" id="KRH66082">
    <property type="protein sequence ID" value="KRH66082"/>
    <property type="gene ID" value="GLYMA_03G081500"/>
</dbReference>
<evidence type="ECO:0000313" key="4">
    <source>
        <dbReference type="EnsemblPlants" id="KRH66081"/>
    </source>
</evidence>
<dbReference type="Pfam" id="PF13837">
    <property type="entry name" value="Myb_DNA-bind_4"/>
    <property type="match status" value="1"/>
</dbReference>
<organism evidence="3">
    <name type="scientific">Glycine max</name>
    <name type="common">Soybean</name>
    <name type="synonym">Glycine hispida</name>
    <dbReference type="NCBI Taxonomy" id="3847"/>
    <lineage>
        <taxon>Eukaryota</taxon>
        <taxon>Viridiplantae</taxon>
        <taxon>Streptophyta</taxon>
        <taxon>Embryophyta</taxon>
        <taxon>Tracheophyta</taxon>
        <taxon>Spermatophyta</taxon>
        <taxon>Magnoliopsida</taxon>
        <taxon>eudicotyledons</taxon>
        <taxon>Gunneridae</taxon>
        <taxon>Pentapetalae</taxon>
        <taxon>rosids</taxon>
        <taxon>fabids</taxon>
        <taxon>Fabales</taxon>
        <taxon>Fabaceae</taxon>
        <taxon>Papilionoideae</taxon>
        <taxon>50 kb inversion clade</taxon>
        <taxon>NPAAA clade</taxon>
        <taxon>indigoferoid/millettioid clade</taxon>
        <taxon>Phaseoleae</taxon>
        <taxon>Glycine</taxon>
        <taxon>Glycine subgen. Soja</taxon>
    </lineage>
</organism>
<dbReference type="PANTHER" id="PTHR31307">
    <property type="entry name" value="TRIHELIX TRANSCRIPTION FACTOR ASIL2"/>
    <property type="match status" value="1"/>
</dbReference>
<feature type="region of interest" description="Disordered" evidence="1">
    <location>
        <begin position="127"/>
        <end position="150"/>
    </location>
</feature>
<dbReference type="EnsemblPlants" id="KRH66083">
    <property type="protein sequence ID" value="KRH66083"/>
    <property type="gene ID" value="GLYMA_03G081500"/>
</dbReference>
<dbReference type="InterPro" id="IPR001005">
    <property type="entry name" value="SANT/Myb"/>
</dbReference>
<feature type="domain" description="Myb-like" evidence="2">
    <location>
        <begin position="18"/>
        <end position="81"/>
    </location>
</feature>
<protein>
    <recommendedName>
        <fullName evidence="2">Myb-like domain-containing protein</fullName>
    </recommendedName>
</protein>
<proteinExistence type="predicted"/>
<dbReference type="Gene3D" id="1.10.10.60">
    <property type="entry name" value="Homeodomain-like"/>
    <property type="match status" value="1"/>
</dbReference>
<dbReference type="InterPro" id="IPR044822">
    <property type="entry name" value="Myb_DNA-bind_4"/>
</dbReference>
<dbReference type="PROSITE" id="PS50090">
    <property type="entry name" value="MYB_LIKE"/>
    <property type="match status" value="1"/>
</dbReference>
<dbReference type="PaxDb" id="3847-GLYMA03G18755.4"/>
<dbReference type="AlphaFoldDB" id="K7KDQ9"/>
<dbReference type="HOGENOM" id="CLU_042756_0_0_1"/>
<dbReference type="EMBL" id="CM000836">
    <property type="protein sequence ID" value="KRH66081.1"/>
    <property type="molecule type" value="Genomic_DNA"/>
</dbReference>
<dbReference type="SMR" id="K7KDQ9"/>
<accession>K7KDQ9</accession>
<dbReference type="KEGG" id="gmx:100814846"/>
<keyword evidence="5" id="KW-1185">Reference proteome</keyword>
<gene>
    <name evidence="3" type="ORF">GLYMA_03G081500</name>
</gene>
<dbReference type="EMBL" id="CM000836">
    <property type="protein sequence ID" value="KRH66084.1"/>
    <property type="molecule type" value="Genomic_DNA"/>
</dbReference>
<dbReference type="FunCoup" id="K7KDQ9">
    <property type="interactions" value="623"/>
</dbReference>